<gene>
    <name evidence="1" type="ORF">PLANPX_1164</name>
</gene>
<organism evidence="1 2">
    <name type="scientific">Lacipirellula parvula</name>
    <dbReference type="NCBI Taxonomy" id="2650471"/>
    <lineage>
        <taxon>Bacteria</taxon>
        <taxon>Pseudomonadati</taxon>
        <taxon>Planctomycetota</taxon>
        <taxon>Planctomycetia</taxon>
        <taxon>Pirellulales</taxon>
        <taxon>Lacipirellulaceae</taxon>
        <taxon>Lacipirellula</taxon>
    </lineage>
</organism>
<name>A0A5K7X6V7_9BACT</name>
<evidence type="ECO:0000313" key="2">
    <source>
        <dbReference type="Proteomes" id="UP000326837"/>
    </source>
</evidence>
<dbReference type="KEGG" id="lpav:PLANPX_1164"/>
<protein>
    <submittedName>
        <fullName evidence="1">Uncharacterized protein</fullName>
    </submittedName>
</protein>
<proteinExistence type="predicted"/>
<dbReference type="EMBL" id="AP021861">
    <property type="protein sequence ID" value="BBO31552.1"/>
    <property type="molecule type" value="Genomic_DNA"/>
</dbReference>
<dbReference type="AlphaFoldDB" id="A0A5K7X6V7"/>
<dbReference type="Proteomes" id="UP000326837">
    <property type="component" value="Chromosome"/>
</dbReference>
<sequence length="88" mass="10246">MPRPQHWWAMRPGPERKRRKAEHARYFDKLDYFRHLCRKWGISLEGLPLDVTDDGTVCLCHTSVAMPTSAAVLEVIINAYVRTNPVRI</sequence>
<reference evidence="2" key="1">
    <citation type="submission" date="2019-10" db="EMBL/GenBank/DDBJ databases">
        <title>Lacipirellula parvula gen. nov., sp. nov., representing a lineage of planctomycetes widespread in freshwater anoxic habitats, and description of the family Lacipirellulaceae.</title>
        <authorList>
            <person name="Dedysh S.N."/>
            <person name="Kulichevskaya I.S."/>
            <person name="Beletsky A.V."/>
            <person name="Rakitin A.L."/>
            <person name="Mardanov A.V."/>
            <person name="Ivanova A.A."/>
            <person name="Saltykova V.X."/>
            <person name="Rijpstra W.I.C."/>
            <person name="Sinninghe Damste J.S."/>
            <person name="Ravin N.V."/>
        </authorList>
    </citation>
    <scope>NUCLEOTIDE SEQUENCE [LARGE SCALE GENOMIC DNA]</scope>
    <source>
        <strain evidence="2">PX69</strain>
    </source>
</reference>
<keyword evidence="2" id="KW-1185">Reference proteome</keyword>
<evidence type="ECO:0000313" key="1">
    <source>
        <dbReference type="EMBL" id="BBO31552.1"/>
    </source>
</evidence>
<accession>A0A5K7X6V7</accession>